<protein>
    <submittedName>
        <fullName evidence="2">Uncharacterized protein</fullName>
    </submittedName>
</protein>
<feature type="transmembrane region" description="Helical" evidence="1">
    <location>
        <begin position="113"/>
        <end position="137"/>
    </location>
</feature>
<gene>
    <name evidence="2" type="ORF">GGQ87_002151</name>
</gene>
<proteinExistence type="predicted"/>
<evidence type="ECO:0000313" key="3">
    <source>
        <dbReference type="Proteomes" id="UP000587415"/>
    </source>
</evidence>
<evidence type="ECO:0000256" key="1">
    <source>
        <dbReference type="SAM" id="Phobius"/>
    </source>
</evidence>
<accession>A0A7X6BPU2</accession>
<comment type="caution">
    <text evidence="2">The sequence shown here is derived from an EMBL/GenBank/DDBJ whole genome shotgun (WGS) entry which is preliminary data.</text>
</comment>
<dbReference type="Proteomes" id="UP000587415">
    <property type="component" value="Unassembled WGS sequence"/>
</dbReference>
<name>A0A7X6BPU2_9CAUL</name>
<keyword evidence="1" id="KW-0472">Membrane</keyword>
<dbReference type="EMBL" id="JAATJM010000002">
    <property type="protein sequence ID" value="NJC41856.1"/>
    <property type="molecule type" value="Genomic_DNA"/>
</dbReference>
<dbReference type="RefSeq" id="WP_168047644.1">
    <property type="nucleotide sequence ID" value="NZ_JAATJM010000002.1"/>
</dbReference>
<keyword evidence="1" id="KW-0812">Transmembrane</keyword>
<feature type="transmembrane region" description="Helical" evidence="1">
    <location>
        <begin position="51"/>
        <end position="70"/>
    </location>
</feature>
<sequence>MTNPWLVAGGLLSAGASAAHLTIIVGGPRWYAFFGAGPRMVRLAEQGSPKAALITLGIAVVLAAWAAWAFSGAGLIPRLPLLKLGLAAITAIYLLRAVGYVPALYATGATVGAFAWISSAIVALYAAVHLVGTLQLWRA</sequence>
<organism evidence="2 3">
    <name type="scientific">Brevundimonas alba</name>
    <dbReference type="NCBI Taxonomy" id="74314"/>
    <lineage>
        <taxon>Bacteria</taxon>
        <taxon>Pseudomonadati</taxon>
        <taxon>Pseudomonadota</taxon>
        <taxon>Alphaproteobacteria</taxon>
        <taxon>Caulobacterales</taxon>
        <taxon>Caulobacteraceae</taxon>
        <taxon>Brevundimonas</taxon>
    </lineage>
</organism>
<keyword evidence="1" id="KW-1133">Transmembrane helix</keyword>
<reference evidence="2 3" key="1">
    <citation type="submission" date="2020-03" db="EMBL/GenBank/DDBJ databases">
        <title>Genomic Encyclopedia of Type Strains, Phase IV (KMG-IV): sequencing the most valuable type-strain genomes for metagenomic binning, comparative biology and taxonomic classification.</title>
        <authorList>
            <person name="Goeker M."/>
        </authorList>
    </citation>
    <scope>NUCLEOTIDE SEQUENCE [LARGE SCALE GENOMIC DNA]</scope>
    <source>
        <strain evidence="2 3">DSM 4736</strain>
    </source>
</reference>
<evidence type="ECO:0000313" key="2">
    <source>
        <dbReference type="EMBL" id="NJC41856.1"/>
    </source>
</evidence>
<feature type="transmembrane region" description="Helical" evidence="1">
    <location>
        <begin position="82"/>
        <end position="101"/>
    </location>
</feature>
<dbReference type="AlphaFoldDB" id="A0A7X6BPU2"/>
<keyword evidence="3" id="KW-1185">Reference proteome</keyword>